<feature type="chain" id="PRO_5022854307" description="alpha-L-fucosidase" evidence="11">
    <location>
        <begin position="24"/>
        <end position="482"/>
    </location>
</feature>
<dbReference type="AlphaFoldDB" id="A0A5A7PQR6"/>
<comment type="subcellular location">
    <subcellularLocation>
        <location evidence="1">Secreted</location>
        <location evidence="1">Extracellular space</location>
        <location evidence="1">Apoplast</location>
    </subcellularLocation>
</comment>
<comment type="similarity">
    <text evidence="2">Belongs to the glycosyl hydrolase 29 family.</text>
</comment>
<evidence type="ECO:0000256" key="1">
    <source>
        <dbReference type="ARBA" id="ARBA00004271"/>
    </source>
</evidence>
<dbReference type="Gene3D" id="3.20.20.80">
    <property type="entry name" value="Glycosidases"/>
    <property type="match status" value="1"/>
</dbReference>
<protein>
    <recommendedName>
        <fullName evidence="3">alpha-L-fucosidase</fullName>
        <ecNumber evidence="3">3.2.1.51</ecNumber>
    </recommendedName>
    <alternativeName>
        <fullName evidence="10">Alpha-L-fucoside fucohydrolase</fullName>
    </alternativeName>
</protein>
<dbReference type="PANTHER" id="PTHR10030:SF37">
    <property type="entry name" value="ALPHA-L-FUCOSIDASE-RELATED"/>
    <property type="match status" value="1"/>
</dbReference>
<dbReference type="SUPFAM" id="SSF51445">
    <property type="entry name" value="(Trans)glycosidases"/>
    <property type="match status" value="1"/>
</dbReference>
<comment type="caution">
    <text evidence="13">The sequence shown here is derived from an EMBL/GenBank/DDBJ whole genome shotgun (WGS) entry which is preliminary data.</text>
</comment>
<dbReference type="GO" id="GO:0005764">
    <property type="term" value="C:lysosome"/>
    <property type="evidence" value="ECO:0007669"/>
    <property type="project" value="TreeGrafter"/>
</dbReference>
<dbReference type="Proteomes" id="UP000325081">
    <property type="component" value="Unassembled WGS sequence"/>
</dbReference>
<gene>
    <name evidence="13" type="ORF">STAS_11253</name>
</gene>
<dbReference type="EC" id="3.2.1.51" evidence="3"/>
<dbReference type="Pfam" id="PF01120">
    <property type="entry name" value="Alpha_L_fucos"/>
    <property type="match status" value="1"/>
</dbReference>
<evidence type="ECO:0000256" key="6">
    <source>
        <dbReference type="ARBA" id="ARBA00022729"/>
    </source>
</evidence>
<evidence type="ECO:0000256" key="9">
    <source>
        <dbReference type="ARBA" id="ARBA00023295"/>
    </source>
</evidence>
<evidence type="ECO:0000256" key="5">
    <source>
        <dbReference type="ARBA" id="ARBA00022525"/>
    </source>
</evidence>
<dbReference type="GO" id="GO:0016139">
    <property type="term" value="P:glycoside catabolic process"/>
    <property type="evidence" value="ECO:0007669"/>
    <property type="project" value="TreeGrafter"/>
</dbReference>
<evidence type="ECO:0000256" key="11">
    <source>
        <dbReference type="SAM" id="SignalP"/>
    </source>
</evidence>
<dbReference type="GO" id="GO:0006004">
    <property type="term" value="P:fucose metabolic process"/>
    <property type="evidence" value="ECO:0007669"/>
    <property type="project" value="TreeGrafter"/>
</dbReference>
<dbReference type="GO" id="GO:0004560">
    <property type="term" value="F:alpha-L-fucosidase activity"/>
    <property type="evidence" value="ECO:0007669"/>
    <property type="project" value="UniProtKB-EC"/>
</dbReference>
<dbReference type="PANTHER" id="PTHR10030">
    <property type="entry name" value="ALPHA-L-FUCOSIDASE"/>
    <property type="match status" value="1"/>
</dbReference>
<evidence type="ECO:0000256" key="3">
    <source>
        <dbReference type="ARBA" id="ARBA00012662"/>
    </source>
</evidence>
<dbReference type="SMART" id="SM00812">
    <property type="entry name" value="Alpha_L_fucos"/>
    <property type="match status" value="1"/>
</dbReference>
<dbReference type="OrthoDB" id="6039950at2759"/>
<feature type="signal peptide" evidence="11">
    <location>
        <begin position="1"/>
        <end position="23"/>
    </location>
</feature>
<evidence type="ECO:0000256" key="8">
    <source>
        <dbReference type="ARBA" id="ARBA00023180"/>
    </source>
</evidence>
<evidence type="ECO:0000313" key="14">
    <source>
        <dbReference type="Proteomes" id="UP000325081"/>
    </source>
</evidence>
<organism evidence="13 14">
    <name type="scientific">Striga asiatica</name>
    <name type="common">Asiatic witchweed</name>
    <name type="synonym">Buchnera asiatica</name>
    <dbReference type="NCBI Taxonomy" id="4170"/>
    <lineage>
        <taxon>Eukaryota</taxon>
        <taxon>Viridiplantae</taxon>
        <taxon>Streptophyta</taxon>
        <taxon>Embryophyta</taxon>
        <taxon>Tracheophyta</taxon>
        <taxon>Spermatophyta</taxon>
        <taxon>Magnoliopsida</taxon>
        <taxon>eudicotyledons</taxon>
        <taxon>Gunneridae</taxon>
        <taxon>Pentapetalae</taxon>
        <taxon>asterids</taxon>
        <taxon>lamiids</taxon>
        <taxon>Lamiales</taxon>
        <taxon>Orobanchaceae</taxon>
        <taxon>Buchnereae</taxon>
        <taxon>Striga</taxon>
    </lineage>
</organism>
<dbReference type="EMBL" id="BKCP01004960">
    <property type="protein sequence ID" value="GER34998.1"/>
    <property type="molecule type" value="Genomic_DNA"/>
</dbReference>
<evidence type="ECO:0000256" key="7">
    <source>
        <dbReference type="ARBA" id="ARBA00022801"/>
    </source>
</evidence>
<keyword evidence="4" id="KW-0052">Apoplast</keyword>
<evidence type="ECO:0000256" key="10">
    <source>
        <dbReference type="ARBA" id="ARBA00081661"/>
    </source>
</evidence>
<keyword evidence="8" id="KW-0325">Glycoprotein</keyword>
<keyword evidence="14" id="KW-1185">Reference proteome</keyword>
<dbReference type="FunFam" id="3.20.20.80:FF:000052">
    <property type="entry name" value="Putative alpha-L-fucosidase 1"/>
    <property type="match status" value="1"/>
</dbReference>
<reference evidence="14" key="1">
    <citation type="journal article" date="2019" name="Curr. Biol.">
        <title>Genome Sequence of Striga asiatica Provides Insight into the Evolution of Plant Parasitism.</title>
        <authorList>
            <person name="Yoshida S."/>
            <person name="Kim S."/>
            <person name="Wafula E.K."/>
            <person name="Tanskanen J."/>
            <person name="Kim Y.M."/>
            <person name="Honaas L."/>
            <person name="Yang Z."/>
            <person name="Spallek T."/>
            <person name="Conn C.E."/>
            <person name="Ichihashi Y."/>
            <person name="Cheong K."/>
            <person name="Cui S."/>
            <person name="Der J.P."/>
            <person name="Gundlach H."/>
            <person name="Jiao Y."/>
            <person name="Hori C."/>
            <person name="Ishida J.K."/>
            <person name="Kasahara H."/>
            <person name="Kiba T."/>
            <person name="Kim M.S."/>
            <person name="Koo N."/>
            <person name="Laohavisit A."/>
            <person name="Lee Y.H."/>
            <person name="Lumba S."/>
            <person name="McCourt P."/>
            <person name="Mortimer J.C."/>
            <person name="Mutuku J.M."/>
            <person name="Nomura T."/>
            <person name="Sasaki-Sekimoto Y."/>
            <person name="Seto Y."/>
            <person name="Wang Y."/>
            <person name="Wakatake T."/>
            <person name="Sakakibara H."/>
            <person name="Demura T."/>
            <person name="Yamaguchi S."/>
            <person name="Yoneyama K."/>
            <person name="Manabe R.I."/>
            <person name="Nelson D.C."/>
            <person name="Schulman A.H."/>
            <person name="Timko M.P."/>
            <person name="dePamphilis C.W."/>
            <person name="Choi D."/>
            <person name="Shirasu K."/>
        </authorList>
    </citation>
    <scope>NUCLEOTIDE SEQUENCE [LARGE SCALE GENOMIC DNA]</scope>
    <source>
        <strain evidence="14">cv. UVA1</strain>
    </source>
</reference>
<evidence type="ECO:0000259" key="12">
    <source>
        <dbReference type="Pfam" id="PF01120"/>
    </source>
</evidence>
<keyword evidence="7" id="KW-0378">Hydrolase</keyword>
<dbReference type="GO" id="GO:0048046">
    <property type="term" value="C:apoplast"/>
    <property type="evidence" value="ECO:0007669"/>
    <property type="project" value="UniProtKB-SubCell"/>
</dbReference>
<keyword evidence="9" id="KW-0326">Glycosidase</keyword>
<keyword evidence="6 11" id="KW-0732">Signal</keyword>
<dbReference type="InterPro" id="IPR017853">
    <property type="entry name" value="GH"/>
</dbReference>
<feature type="domain" description="Glycoside hydrolase family 29 N-terminal" evidence="12">
    <location>
        <begin position="72"/>
        <end position="334"/>
    </location>
</feature>
<dbReference type="InterPro" id="IPR000933">
    <property type="entry name" value="Glyco_hydro_29"/>
</dbReference>
<accession>A0A5A7PQR6</accession>
<keyword evidence="5" id="KW-0964">Secreted</keyword>
<evidence type="ECO:0000256" key="2">
    <source>
        <dbReference type="ARBA" id="ARBA00007951"/>
    </source>
</evidence>
<dbReference type="InterPro" id="IPR057739">
    <property type="entry name" value="Glyco_hydro_29_N"/>
</dbReference>
<evidence type="ECO:0000313" key="13">
    <source>
        <dbReference type="EMBL" id="GER34998.1"/>
    </source>
</evidence>
<dbReference type="FunFam" id="2.60.120.260:FF:000093">
    <property type="entry name" value="Alpha-L-fucosidase 1"/>
    <property type="match status" value="1"/>
</dbReference>
<dbReference type="Gene3D" id="2.60.120.260">
    <property type="entry name" value="Galactose-binding domain-like"/>
    <property type="match status" value="1"/>
</dbReference>
<sequence length="482" mass="54476">MAETHTFLLMIFTLLMLIQLTFSWKATPPLPILPLPSYSQLKWQQREIIMFLHFGVNTFTGSEWGTGQESPSVFNPTGLDANQWADAAAQAGVSLMILTAKHHDGFCLWPSEYTDHSVIRSPWKNGRGDVVLEFVNAAKARDIDVGLYLSPWDRHDPRYGHVELYNEYYLAQLQELLNRYGNVREIWFDGAKGSNETNMTYFFEDWFSMVKELQSTINIFSDAGPDVRWVGNEKGYAGSTCWSTINATSLSIGKASITGYLNTGDSRGTNWLPAECDVSIREGWFWHKSQEPKNLSELLQIYYNSVGRNCVLLLNVPPNTTGLISESDVQRLKQFRGAIDTIFSSNLAENCSLEASSQRGVRGGGFGPENVLDDDHLWTYWAPREEDKENCWIEMRPKSGKVKFNVVRIQEAIGLGQRIKKHEIYVDGIRVAKGSTVGYKRLHRLEMGVVNGSSVRIKIVKAKGVPLISSLGLHFDPFWNTN</sequence>
<evidence type="ECO:0000256" key="4">
    <source>
        <dbReference type="ARBA" id="ARBA00022523"/>
    </source>
</evidence>
<proteinExistence type="inferred from homology"/>
<name>A0A5A7PQR6_STRAF</name>